<accession>A0A6P8AQS1</accession>
<reference evidence="3" key="2">
    <citation type="submission" date="2019-10" db="EMBL/GenBank/DDBJ databases">
        <authorList>
            <consortium name="NCBI Genome Project"/>
        </authorList>
    </citation>
    <scope>NUCLEOTIDE SEQUENCE</scope>
    <source>
        <strain evidence="3">NI907</strain>
    </source>
</reference>
<evidence type="ECO:0000256" key="1">
    <source>
        <dbReference type="SAM" id="SignalP"/>
    </source>
</evidence>
<dbReference type="SUPFAM" id="SSF51322">
    <property type="entry name" value="Cyanovirin-N"/>
    <property type="match status" value="1"/>
</dbReference>
<name>A0A6P8AQS1_PYRGI</name>
<dbReference type="KEGG" id="pgri:PgNI_12148"/>
<evidence type="ECO:0000313" key="3">
    <source>
        <dbReference type="RefSeq" id="XP_030977261.1"/>
    </source>
</evidence>
<protein>
    <submittedName>
        <fullName evidence="3">Uncharacterized protein</fullName>
    </submittedName>
</protein>
<keyword evidence="2" id="KW-1185">Reference proteome</keyword>
<sequence>MQLSTITALFFAVAGVQTAGFASSCGRTKLEGLTHMGCGAGGISGCGCSMQGQQAMICDCPDDKKDNVTQTVDLDACISNNDGSLAC</sequence>
<evidence type="ECO:0000313" key="2">
    <source>
        <dbReference type="Proteomes" id="UP000515153"/>
    </source>
</evidence>
<feature type="chain" id="PRO_5028318721" evidence="1">
    <location>
        <begin position="19"/>
        <end position="87"/>
    </location>
</feature>
<dbReference type="Proteomes" id="UP000515153">
    <property type="component" value="Unplaced"/>
</dbReference>
<reference evidence="3" key="3">
    <citation type="submission" date="2025-08" db="UniProtKB">
        <authorList>
            <consortium name="RefSeq"/>
        </authorList>
    </citation>
    <scope>IDENTIFICATION</scope>
    <source>
        <strain evidence="3">NI907</strain>
    </source>
</reference>
<dbReference type="GeneID" id="41967008"/>
<dbReference type="InterPro" id="IPR036673">
    <property type="entry name" value="Cyanovirin-N_sf"/>
</dbReference>
<keyword evidence="1" id="KW-0732">Signal</keyword>
<organism evidence="2 3">
    <name type="scientific">Pyricularia grisea</name>
    <name type="common">Crabgrass-specific blast fungus</name>
    <name type="synonym">Magnaporthe grisea</name>
    <dbReference type="NCBI Taxonomy" id="148305"/>
    <lineage>
        <taxon>Eukaryota</taxon>
        <taxon>Fungi</taxon>
        <taxon>Dikarya</taxon>
        <taxon>Ascomycota</taxon>
        <taxon>Pezizomycotina</taxon>
        <taxon>Sordariomycetes</taxon>
        <taxon>Sordariomycetidae</taxon>
        <taxon>Magnaporthales</taxon>
        <taxon>Pyriculariaceae</taxon>
        <taxon>Pyricularia</taxon>
    </lineage>
</organism>
<dbReference type="RefSeq" id="XP_030977261.1">
    <property type="nucleotide sequence ID" value="XM_031132103.1"/>
</dbReference>
<dbReference type="Gene3D" id="2.30.60.10">
    <property type="entry name" value="Cyanovirin-N"/>
    <property type="match status" value="1"/>
</dbReference>
<dbReference type="AlphaFoldDB" id="A0A6P8AQS1"/>
<reference evidence="3" key="1">
    <citation type="journal article" date="2019" name="Mol. Biol. Evol.">
        <title>Blast fungal genomes show frequent chromosomal changes, gene gains and losses, and effector gene turnover.</title>
        <authorList>
            <person name="Gomez Luciano L.B."/>
            <person name="Jason Tsai I."/>
            <person name="Chuma I."/>
            <person name="Tosa Y."/>
            <person name="Chen Y.H."/>
            <person name="Li J.Y."/>
            <person name="Li M.Y."/>
            <person name="Jade Lu M.Y."/>
            <person name="Nakayashiki H."/>
            <person name="Li W.H."/>
        </authorList>
    </citation>
    <scope>NUCLEOTIDE SEQUENCE</scope>
    <source>
        <strain evidence="3">NI907</strain>
    </source>
</reference>
<gene>
    <name evidence="3" type="ORF">PgNI_12148</name>
</gene>
<proteinExistence type="predicted"/>
<feature type="signal peptide" evidence="1">
    <location>
        <begin position="1"/>
        <end position="18"/>
    </location>
</feature>